<reference evidence="2 3" key="1">
    <citation type="submission" date="2019-12" db="EMBL/GenBank/DDBJ databases">
        <title>A genome sequence resource for the geographically widespread anthracnose pathogen Colletotrichum asianum.</title>
        <authorList>
            <person name="Meng Y."/>
        </authorList>
    </citation>
    <scope>NUCLEOTIDE SEQUENCE [LARGE SCALE GENOMIC DNA]</scope>
    <source>
        <strain evidence="2 3">ICMP 18580</strain>
    </source>
</reference>
<evidence type="ECO:0000313" key="3">
    <source>
        <dbReference type="Proteomes" id="UP000434172"/>
    </source>
</evidence>
<dbReference type="Proteomes" id="UP000434172">
    <property type="component" value="Unassembled WGS sequence"/>
</dbReference>
<organism evidence="2 3">
    <name type="scientific">Colletotrichum asianum</name>
    <dbReference type="NCBI Taxonomy" id="702518"/>
    <lineage>
        <taxon>Eukaryota</taxon>
        <taxon>Fungi</taxon>
        <taxon>Dikarya</taxon>
        <taxon>Ascomycota</taxon>
        <taxon>Pezizomycotina</taxon>
        <taxon>Sordariomycetes</taxon>
        <taxon>Hypocreomycetidae</taxon>
        <taxon>Glomerellales</taxon>
        <taxon>Glomerellaceae</taxon>
        <taxon>Colletotrichum</taxon>
        <taxon>Colletotrichum gloeosporioides species complex</taxon>
    </lineage>
</organism>
<proteinExistence type="predicted"/>
<dbReference type="EMBL" id="WOWK01000060">
    <property type="protein sequence ID" value="KAF0322598.1"/>
    <property type="molecule type" value="Genomic_DNA"/>
</dbReference>
<keyword evidence="3" id="KW-1185">Reference proteome</keyword>
<sequence>MISVAMLLCCPYRHATRQSSSSYILLLTRNIKCQTRHRTLPCFGGLWRPGLVMHHGGVCHPYAQEGCHTRPSLPGSARMRILSGNMNSILHQSRCKTKVIGIQTAAALSLFRAMVVHVVDFRSDARTWCVSNMAIVVDSLPRPRQRRARPGPSQIRASAEHHRRLRYQSTGSFVRRPAPTAVGPKESQEPKEAWGSSAVYLALHSRLSVRNAHLKIGCYNQLGPFPVSHAGFS</sequence>
<evidence type="ECO:0000313" key="2">
    <source>
        <dbReference type="EMBL" id="KAF0322598.1"/>
    </source>
</evidence>
<protein>
    <submittedName>
        <fullName evidence="2">Uncharacterized protein</fullName>
    </submittedName>
</protein>
<evidence type="ECO:0000256" key="1">
    <source>
        <dbReference type="SAM" id="MobiDB-lite"/>
    </source>
</evidence>
<gene>
    <name evidence="2" type="ORF">GQ607_010261</name>
</gene>
<dbReference type="AlphaFoldDB" id="A0A8H3ZKG0"/>
<name>A0A8H3ZKG0_9PEZI</name>
<comment type="caution">
    <text evidence="2">The sequence shown here is derived from an EMBL/GenBank/DDBJ whole genome shotgun (WGS) entry which is preliminary data.</text>
</comment>
<accession>A0A8H3ZKG0</accession>
<feature type="region of interest" description="Disordered" evidence="1">
    <location>
        <begin position="143"/>
        <end position="170"/>
    </location>
</feature>